<evidence type="ECO:0000256" key="8">
    <source>
        <dbReference type="PROSITE-ProRule" id="PRU00076"/>
    </source>
</evidence>
<dbReference type="EMBL" id="CAKOFQ010007079">
    <property type="protein sequence ID" value="CAH1990128.1"/>
    <property type="molecule type" value="Genomic_DNA"/>
</dbReference>
<evidence type="ECO:0000313" key="16">
    <source>
        <dbReference type="EMBL" id="CAH1990128.1"/>
    </source>
</evidence>
<evidence type="ECO:0000256" key="9">
    <source>
        <dbReference type="SAM" id="SignalP"/>
    </source>
</evidence>
<feature type="domain" description="CTCK" evidence="10">
    <location>
        <begin position="3820"/>
        <end position="3916"/>
    </location>
</feature>
<keyword evidence="2" id="KW-0646">Protease inhibitor</keyword>
<feature type="domain" description="EGF-like" evidence="12">
    <location>
        <begin position="151"/>
        <end position="182"/>
    </location>
</feature>
<dbReference type="InterPro" id="IPR002557">
    <property type="entry name" value="Chitin-bd_dom"/>
</dbReference>
<keyword evidence="17" id="KW-1185">Reference proteome</keyword>
<feature type="signal peptide" evidence="9">
    <location>
        <begin position="1"/>
        <end position="23"/>
    </location>
</feature>
<comment type="similarity">
    <text evidence="1">Belongs to the serine protease inhibitor-like (TIL domain-containing) family.</text>
</comment>
<dbReference type="OrthoDB" id="6262482at2759"/>
<dbReference type="InterPro" id="IPR001007">
    <property type="entry name" value="VWF_dom"/>
</dbReference>
<evidence type="ECO:0000256" key="1">
    <source>
        <dbReference type="ARBA" id="ARBA00007611"/>
    </source>
</evidence>
<evidence type="ECO:0000256" key="3">
    <source>
        <dbReference type="ARBA" id="ARBA00022737"/>
    </source>
</evidence>
<organism evidence="16 17">
    <name type="scientific">Acanthoscelides obtectus</name>
    <name type="common">Bean weevil</name>
    <name type="synonym">Bruchus obtectus</name>
    <dbReference type="NCBI Taxonomy" id="200917"/>
    <lineage>
        <taxon>Eukaryota</taxon>
        <taxon>Metazoa</taxon>
        <taxon>Ecdysozoa</taxon>
        <taxon>Arthropoda</taxon>
        <taxon>Hexapoda</taxon>
        <taxon>Insecta</taxon>
        <taxon>Pterygota</taxon>
        <taxon>Neoptera</taxon>
        <taxon>Endopterygota</taxon>
        <taxon>Coleoptera</taxon>
        <taxon>Polyphaga</taxon>
        <taxon>Cucujiformia</taxon>
        <taxon>Chrysomeloidea</taxon>
        <taxon>Chrysomelidae</taxon>
        <taxon>Bruchinae</taxon>
        <taxon>Bruchini</taxon>
        <taxon>Acanthoscelides</taxon>
    </lineage>
</organism>
<dbReference type="PANTHER" id="PTHR11339">
    <property type="entry name" value="EXTRACELLULAR MATRIX GLYCOPROTEIN RELATED"/>
    <property type="match status" value="1"/>
</dbReference>
<dbReference type="InterPro" id="IPR050780">
    <property type="entry name" value="Mucin_vWF_Thrombospondin_sf"/>
</dbReference>
<evidence type="ECO:0000259" key="12">
    <source>
        <dbReference type="PROSITE" id="PS50026"/>
    </source>
</evidence>
<evidence type="ECO:0000259" key="13">
    <source>
        <dbReference type="PROSITE" id="PS50184"/>
    </source>
</evidence>
<dbReference type="SMART" id="SM00494">
    <property type="entry name" value="ChtBD2"/>
    <property type="match status" value="1"/>
</dbReference>
<dbReference type="SUPFAM" id="SSF49785">
    <property type="entry name" value="Galactose-binding domain-like"/>
    <property type="match status" value="2"/>
</dbReference>
<dbReference type="PROSITE" id="PS00022">
    <property type="entry name" value="EGF_1"/>
    <property type="match status" value="2"/>
</dbReference>
<dbReference type="CDD" id="cd19941">
    <property type="entry name" value="TIL"/>
    <property type="match status" value="5"/>
</dbReference>
<evidence type="ECO:0000256" key="7">
    <source>
        <dbReference type="PROSITE-ProRule" id="PRU00039"/>
    </source>
</evidence>
<dbReference type="Gene3D" id="2.60.120.260">
    <property type="entry name" value="Galactose-binding domain-like"/>
    <property type="match status" value="2"/>
</dbReference>
<feature type="domain" description="VWFD" evidence="15">
    <location>
        <begin position="418"/>
        <end position="596"/>
    </location>
</feature>
<dbReference type="SMART" id="SM00041">
    <property type="entry name" value="CT"/>
    <property type="match status" value="1"/>
</dbReference>
<evidence type="ECO:0000259" key="10">
    <source>
        <dbReference type="PROSITE" id="PS01225"/>
    </source>
</evidence>
<feature type="domain" description="F5/8 type C" evidence="11">
    <location>
        <begin position="2163"/>
        <end position="2306"/>
    </location>
</feature>
<dbReference type="PANTHER" id="PTHR11339:SF386">
    <property type="entry name" value="HEMOLECTIN, ISOFORM A"/>
    <property type="match status" value="1"/>
</dbReference>
<dbReference type="Pfam" id="PF01826">
    <property type="entry name" value="TIL"/>
    <property type="match status" value="4"/>
</dbReference>
<dbReference type="InterPro" id="IPR036508">
    <property type="entry name" value="Chitin-bd_dom_sf"/>
</dbReference>
<feature type="disulfide bond" evidence="8">
    <location>
        <begin position="154"/>
        <end position="164"/>
    </location>
</feature>
<evidence type="ECO:0000259" key="11">
    <source>
        <dbReference type="PROSITE" id="PS50022"/>
    </source>
</evidence>
<keyword evidence="9" id="KW-0732">Signal</keyword>
<evidence type="ECO:0000313" key="17">
    <source>
        <dbReference type="Proteomes" id="UP001152888"/>
    </source>
</evidence>
<keyword evidence="5 8" id="KW-1015">Disulfide bond</keyword>
<dbReference type="PROSITE" id="PS01286">
    <property type="entry name" value="FA58C_2"/>
    <property type="match status" value="2"/>
</dbReference>
<feature type="disulfide bond" evidence="8">
    <location>
        <begin position="250"/>
        <end position="260"/>
    </location>
</feature>
<dbReference type="PROSITE" id="PS01285">
    <property type="entry name" value="FA58C_1"/>
    <property type="match status" value="1"/>
</dbReference>
<keyword evidence="4" id="KW-0722">Serine protease inhibitor</keyword>
<dbReference type="PROSITE" id="PS50184">
    <property type="entry name" value="VWFC_2"/>
    <property type="match status" value="1"/>
</dbReference>
<feature type="disulfide bond" evidence="7">
    <location>
        <begin position="3860"/>
        <end position="3912"/>
    </location>
</feature>
<feature type="domain" description="VWFD" evidence="15">
    <location>
        <begin position="1269"/>
        <end position="1438"/>
    </location>
</feature>
<evidence type="ECO:0000256" key="5">
    <source>
        <dbReference type="ARBA" id="ARBA00023157"/>
    </source>
</evidence>
<dbReference type="GO" id="GO:0008061">
    <property type="term" value="F:chitin binding"/>
    <property type="evidence" value="ECO:0007669"/>
    <property type="project" value="InterPro"/>
</dbReference>
<evidence type="ECO:0000256" key="4">
    <source>
        <dbReference type="ARBA" id="ARBA00022900"/>
    </source>
</evidence>
<dbReference type="InterPro" id="IPR000421">
    <property type="entry name" value="FA58C"/>
</dbReference>
<proteinExistence type="inferred from homology"/>
<keyword evidence="6" id="KW-0325">Glycoprotein</keyword>
<dbReference type="SUPFAM" id="SSF57625">
    <property type="entry name" value="Invertebrate chitin-binding proteins"/>
    <property type="match status" value="1"/>
</dbReference>
<dbReference type="PROSITE" id="PS01208">
    <property type="entry name" value="VWFC_1"/>
    <property type="match status" value="1"/>
</dbReference>
<dbReference type="InterPro" id="IPR000742">
    <property type="entry name" value="EGF"/>
</dbReference>
<dbReference type="PROSITE" id="PS51233">
    <property type="entry name" value="VWFD"/>
    <property type="match status" value="5"/>
</dbReference>
<dbReference type="PROSITE" id="PS50026">
    <property type="entry name" value="EGF_3"/>
    <property type="match status" value="2"/>
</dbReference>
<dbReference type="SMART" id="SM00215">
    <property type="entry name" value="VWC_out"/>
    <property type="match status" value="2"/>
</dbReference>
<feature type="domain" description="VWFC" evidence="13">
    <location>
        <begin position="3258"/>
        <end position="3331"/>
    </location>
</feature>
<dbReference type="Pfam" id="PF00094">
    <property type="entry name" value="VWD"/>
    <property type="match status" value="5"/>
</dbReference>
<dbReference type="Pfam" id="PF00754">
    <property type="entry name" value="F5_F8_type_C"/>
    <property type="match status" value="2"/>
</dbReference>
<protein>
    <recommendedName>
        <fullName evidence="18">Hemocytin</fullName>
    </recommendedName>
</protein>
<evidence type="ECO:0000259" key="14">
    <source>
        <dbReference type="PROSITE" id="PS50940"/>
    </source>
</evidence>
<reference evidence="16" key="1">
    <citation type="submission" date="2022-03" db="EMBL/GenBank/DDBJ databases">
        <authorList>
            <person name="Sayadi A."/>
        </authorList>
    </citation>
    <scope>NUCLEOTIDE SEQUENCE</scope>
</reference>
<feature type="disulfide bond" evidence="7">
    <location>
        <begin position="3856"/>
        <end position="3910"/>
    </location>
</feature>
<dbReference type="GO" id="GO:0007399">
    <property type="term" value="P:nervous system development"/>
    <property type="evidence" value="ECO:0007669"/>
    <property type="project" value="UniProtKB-ARBA"/>
</dbReference>
<dbReference type="GO" id="GO:0004867">
    <property type="term" value="F:serine-type endopeptidase inhibitor activity"/>
    <property type="evidence" value="ECO:0007669"/>
    <property type="project" value="UniProtKB-KW"/>
</dbReference>
<dbReference type="SMART" id="SM00181">
    <property type="entry name" value="EGF"/>
    <property type="match status" value="4"/>
</dbReference>
<evidence type="ECO:0008006" key="18">
    <source>
        <dbReference type="Google" id="ProtNLM"/>
    </source>
</evidence>
<dbReference type="PROSITE" id="PS50022">
    <property type="entry name" value="FA58C_3"/>
    <property type="match status" value="2"/>
</dbReference>
<dbReference type="CDD" id="cd00057">
    <property type="entry name" value="FA58C"/>
    <property type="match status" value="2"/>
</dbReference>
<keyword evidence="8" id="KW-0245">EGF-like domain</keyword>
<dbReference type="SMART" id="SM00216">
    <property type="entry name" value="VWD"/>
    <property type="match status" value="5"/>
</dbReference>
<gene>
    <name evidence="16" type="ORF">ACAOBT_LOCUS19474</name>
</gene>
<feature type="domain" description="VWFD" evidence="15">
    <location>
        <begin position="786"/>
        <end position="968"/>
    </location>
</feature>
<dbReference type="Proteomes" id="UP001152888">
    <property type="component" value="Unassembled WGS sequence"/>
</dbReference>
<dbReference type="GO" id="GO:0005615">
    <property type="term" value="C:extracellular space"/>
    <property type="evidence" value="ECO:0007669"/>
    <property type="project" value="TreeGrafter"/>
</dbReference>
<dbReference type="PROSITE" id="PS50940">
    <property type="entry name" value="CHIT_BIND_II"/>
    <property type="match status" value="1"/>
</dbReference>
<dbReference type="SMART" id="SM00214">
    <property type="entry name" value="VWC"/>
    <property type="match status" value="8"/>
</dbReference>
<name>A0A9P0L5R5_ACAOB</name>
<dbReference type="InterPro" id="IPR014853">
    <property type="entry name" value="VWF/SSPO/ZAN-like_Cys-rich_dom"/>
</dbReference>
<dbReference type="Gene3D" id="2.10.25.10">
    <property type="entry name" value="Laminin"/>
    <property type="match status" value="7"/>
</dbReference>
<dbReference type="SUPFAM" id="SSF57196">
    <property type="entry name" value="EGF/Laminin"/>
    <property type="match status" value="1"/>
</dbReference>
<dbReference type="InterPro" id="IPR008979">
    <property type="entry name" value="Galactose-bd-like_sf"/>
</dbReference>
<feature type="domain" description="F5/8 type C" evidence="11">
    <location>
        <begin position="1981"/>
        <end position="2136"/>
    </location>
</feature>
<feature type="domain" description="VWFD" evidence="15">
    <location>
        <begin position="2600"/>
        <end position="2774"/>
    </location>
</feature>
<dbReference type="GO" id="GO:0031012">
    <property type="term" value="C:extracellular matrix"/>
    <property type="evidence" value="ECO:0007669"/>
    <property type="project" value="TreeGrafter"/>
</dbReference>
<feature type="chain" id="PRO_5040199587" description="Hemocytin" evidence="9">
    <location>
        <begin position="24"/>
        <end position="3940"/>
    </location>
</feature>
<sequence length="3940" mass="438231">MMWMRGFIPLVALGAVLVQTAGGFQIPTYLKNRYHLTNAVTPAYLYDNGPYQSSGSPYKTDYHYKTKTKTKTSYSSSKNTFHTGSRGYAGGCISQPPTPPNSKMMCSSYSGCKVTCQPNYQFATGDTQLTYTCANGNWLIEGGFVDVVACQPICLPPCQNSGICVAPNQCSCHENFSGPQCQFENKPCLNLPPMPLNSKRICKTQQCTVECVTGHKFPDGSDIAQMVCNNGMWVPTKDKWVTIPDCQPICDPPCQNGGNCLSFNACQCPIDYRGPQCQYHVEECSAKKLPTNAGYNCSGNAESFSCSIHCPEGIQFEFQPEAAYTCYYATGIFQPIPVPKCIYPEHVDVIMVPESHVFEIPASNYTVFSHIPYDNNPFFVQPTLPPSAQSNVLFVEPGHHGINEHQIVQVKERLPKPGTCFFWSGSHYKTFDSQIYSFVSKCAHFLVREPVDNTFSIVTQNHEDCFLNPINCYVITKIYLQDRQYILKRSPEGFPIFATPNKVMPIPGQAPGIRVEMAAHYIVVLLDSVGAKIKWDGQQLVQIEVLESLWNRTDGLCGRLDGYPQNDIMTSYGQKPRNIATFASSWKADSIDDVCDEDPTEHTVCQDTGIIDSLEHKAMEFCKSLLTKPRFAACQQLIDTSILLDTCRSDYCNCKENDKTVCACETINVFVRECTHKGVQGLTSWRDSDTCPMHCSGGKTYKSCGPAKGQEGCGAFVGQANEEECVEGCFCPEGTVLHEDRCITKDKCPCMLRGKTFAPGAVVPKDCNTCTCDKGQWVCTEVACGARCSAVGDPHYVTFDGKQYDFMGQCSYYLVKADNFSIEAENVPCAGSISKAMNFPASLAVGMPSCTKTVTIRVNDQVIKLKQNHEIVVNGEDITKIPYTIGGVNIRSISSVFLMTKLLNGIEIWWDGVTRVYIDVPADFKGKTRGLCGTFNSNQKDDFLTPENDVEQAVIPFANKWKTQEMCNDIPDIVPTHPCDKNMQKKPDAEKYCSKIKSEIFKDCHWMVDPNQFYQDCLFDVCSCELKISKCLCPMVSNYATECSRKGVKIDWRKDIRECGVHCPGGQQYQVCGNSCTRTCFDISLDPDCKPQCAEGCNCPEGEAMDDNGECIPIGQCKCQHDGIEFPPGYKEVRPAPDGQELCTCMNAVWKCSPATPHEITEFPRSEDIKTKCDASKNFEFTTCENVEPVTCKNMHSPEYFSVSVCHAGCQCKEGYVLDTTSKICVKPTDCPCHHGGRSYKEKSTVQSDCNTCICQNGKWNCTDRICSAECSAWGDSHYKTFDGKHFDYQGQCDYVLAKGHSGSDSFDITIQNVPCGSLGTSCSKAVTLRLTSGEDSETIAMSKEKVVPKYTTYKHVVVREKGLYVIVEAPDLGLVVHWDKGTRVYVKVDPRWKDKTKGLCGNYNDNDMDDFQTPSGGLTEVSANLFGDSWRLQSYCPEALEITDTCADRPDRKTWAMKKCGMMKSAVFAACHNEVPVEQYFDKCVFDSCACDQGGDCECLCTALAAYAQECNNRGVPVKWRSQQLCPMQCDQRCTTYSPCVSTCPEETCDNLLMSKKLSKTCSEDACVEGCAPKPCPPDYIYSNSSLLECVPRNVCIPICMEVDNTTYYEGDLMEEDECHSCYCSMQEKICKGQPCTTISPTKAPLFTPPPMDKMVECNSGWTGWINQDKSAGVKTKSRYKKKEYEPLPTTLVLNHLKETSRCNISEMIDIECRTVGSQIPAKETGLDVECSLERGLVCKSTTKGAMCPDFEIRVLCKCDEIPQACDLDMPIKEHPTDCFKFYECASGMDGNQLIEKTCGPTMMYHPEKKVCDWPEAVAAIKESCKTPAKEEERTEDLTGCPPGTTLHPCAIECDRLCLYYSTLVKRKGLCQGDTSCEPGCVALDRKTCPVGQKYADENTCVTLDECLCATEQGDPVGPGKIVEEQNCRTCQCVHNHYSCQESTCEPEEPRMDKIEIMPVVVVPFTMPPIAPSVTPPEDCDESRYVDLIQGDQPLPDEAFNASSVLSDHFAPYNARINSRVTPKSGGSWAPKYSNQEQYLEINLGKQEAVYGVVVRGSPLYDEYVTSYKVMYSPDGASFYFILNDENYPMIFRGSMDTTKPIRQIFKVPIEAKIIHINPQTWNNGISLRVELIGCSEEKPSTPSSVSFGPITVKTTMKPQYCDDSMGIDDGSLSEQQISVSSELSPDRSKKHLKLSSDSAWQPLTNSPTEWILFDFLEPRNITGIVTKGGEKGWVTAYKIEYSNNKVDWNPIVDDKKEPKIFLANFNQNLPQTNNFELPISMRYLKVIPVKWQDNIQMRVEIHGCYKPYPSLPPMTSPVPSSCNNCPGVEETPIEMDACRCLVDQWWDGKNCVNRTMCPCLVGHIPYAVGSVFGKDDCSECICKIGGVAYCTPKKCEPCKEGMKSTVTSTCSCTCQPCPEGTKLCPTSNVCLNETLWCNGVQECPDDETGCVTSTIEPLIRPVTSKPTENAGKKGIVCKEVVCPPGYKKIPVSNNKYISSMIVGNVKTKSRSTYSGVKTSVYRATKKQPLKRPIPVLTDIANTKTTKVCKEYTCVPTKPPSFPCPTVHCPNNYIPVFEDTVVKEKCPKYSCFPPPKPDAVCNVTGRTFSTFDDVEYRYDICNHVLARDLEADEWDVSLKKNCTTTCSRDLMIRHKDHYFVIRPDLSLEFDGYRYSVEQTKNIGEQNQAFRITQLGNTLLFTSSRYGFWVIWNKLGDVRLGVVSKLTGKVDGMCGFFNDNPSDDKRKPDGSKAKTTEEFGDSWALENDQPIICEAKACPQDLQDKAWQMCNRVKERSLSPCARVLNMDFFISRCLESTCSCLQQSGNNHTTEEECRCQSMQSFVVDCLSADSSIDISDWRMQQDCPVSCEPPLVYHDCYQRKCEPTCKSISDPSLCPKINNMCFPGCYCPAGYVRKDDQCIKPSSCRDCECNLLPHMQYVTYDESNFTVNGNCVYVMSRDVVLGDQGDKHAFQVLVTNHPCKNTPSKMCVGKITILYQGHKIHILLDEFRNKLKLIIDSERVTDYDEIADWAAVKETATKHMKFLLTAVQVEVSVYFPSLGVSVKAPSHKYRNRLEGLCGNCNSDPTDDMRTPKGERVTDGEELGLSWLYENLPGGQTREQCAPAKQEECTPLPASEDPCVQLVDVNKFGQCLNVLDPSLFIDWCKKDTCGGHPELSCSAIEAYARDCAHAGFCIHWRNEYCPAKACAPGQLYDACGVSQPETCDSLKVKGKGGAKNSRRSMPTEGCYCPEGQVFLNDTCVDPKDCEVCDDEGHHPGDTWKKDKCTTCACEGTKIKCDTQKCSGPKICEKGYNAVKIPTSEEQCCEEYTCVPEPTAGPTCEPPQKLVCGEGQILKLDTKPSGCQTFICECKPKEDCEPVDLGETSTLEPGYAKEVDDSGCCPVVKKVCKKDLCPPPKECPEYHLLKTLDDREEKCCPVYVCEPPKDKCIYETMYTAATKGGERLLTKFEKQKLLKNANETWYDGPCRECKCSISDIGNYQPSCSRTDCPSVRTHSDYQDYELTLLPIFEQCCPEVKRVACKYNGKIHHIGEKWPIGRDYCTTMECVQTSTGIMKETRVKNCDKDCDIGHKYFEPNPEQKECCGSCRQVACVRDGVVYQVGEEWTSPDYCVNYACRDRNGSIAIQGLVVNCPAVDEENYVFKSYPPLEGDCCKQYVATACKVGEQVYQVGESWPSPDGDKCKIIKCVQKENQGITKQESLQTCKTDCAKGWEYMESNQACCGECVQVACIANGQIKNPGEVWKSEDKCTTYTCENLGGEFSVVSSQESCPTLDENCPPENVYEKGCCKFCNVTVAESQSLCKPEPMMSDKTIGLLNYTHALHGACINKEPLTDFPECIGTCSSSTVFNTKSGSHESVCSCCVAISYKTISVNLNCEDGEKWTKKISVPSQCGCEACAAGYKKLPMKSAVDSGIKTKTKTYG</sequence>
<dbReference type="PROSITE" id="PS01185">
    <property type="entry name" value="CTCK_1"/>
    <property type="match status" value="1"/>
</dbReference>
<dbReference type="SUPFAM" id="SSF57603">
    <property type="entry name" value="FnI-like domain"/>
    <property type="match status" value="4"/>
</dbReference>
<dbReference type="Pfam" id="PF23244">
    <property type="entry name" value="VWF"/>
    <property type="match status" value="1"/>
</dbReference>
<dbReference type="InterPro" id="IPR036084">
    <property type="entry name" value="Ser_inhib-like_sf"/>
</dbReference>
<feature type="domain" description="VWFD" evidence="15">
    <location>
        <begin position="2929"/>
        <end position="3123"/>
    </location>
</feature>
<keyword evidence="3" id="KW-0677">Repeat</keyword>
<dbReference type="PROSITE" id="PS01225">
    <property type="entry name" value="CTCK_2"/>
    <property type="match status" value="1"/>
</dbReference>
<accession>A0A9P0L5R5</accession>
<comment type="caution">
    <text evidence="8">Lacks conserved residue(s) required for the propagation of feature annotation.</text>
</comment>
<dbReference type="SMART" id="SM00832">
    <property type="entry name" value="C8"/>
    <property type="match status" value="5"/>
</dbReference>
<dbReference type="InterPro" id="IPR001846">
    <property type="entry name" value="VWF_type-D"/>
</dbReference>
<dbReference type="SMART" id="SM00231">
    <property type="entry name" value="FA58C"/>
    <property type="match status" value="2"/>
</dbReference>
<feature type="disulfide bond" evidence="8">
    <location>
        <begin position="172"/>
        <end position="181"/>
    </location>
</feature>
<feature type="domain" description="EGF-like" evidence="12">
    <location>
        <begin position="247"/>
        <end position="278"/>
    </location>
</feature>
<evidence type="ECO:0000256" key="6">
    <source>
        <dbReference type="ARBA" id="ARBA00023180"/>
    </source>
</evidence>
<dbReference type="FunFam" id="2.10.25.10:FF:000055">
    <property type="entry name" value="alpha-tectorin isoform X1"/>
    <property type="match status" value="1"/>
</dbReference>
<comment type="caution">
    <text evidence="16">The sequence shown here is derived from an EMBL/GenBank/DDBJ whole genome shotgun (WGS) entry which is preliminary data.</text>
</comment>
<dbReference type="InterPro" id="IPR006207">
    <property type="entry name" value="Cys_knot_C"/>
</dbReference>
<feature type="disulfide bond" evidence="8">
    <location>
        <begin position="268"/>
        <end position="277"/>
    </location>
</feature>
<evidence type="ECO:0000259" key="15">
    <source>
        <dbReference type="PROSITE" id="PS51233"/>
    </source>
</evidence>
<dbReference type="InterPro" id="IPR002919">
    <property type="entry name" value="TIL_dom"/>
</dbReference>
<dbReference type="Pfam" id="PF08742">
    <property type="entry name" value="C8"/>
    <property type="match status" value="5"/>
</dbReference>
<evidence type="ECO:0000256" key="2">
    <source>
        <dbReference type="ARBA" id="ARBA00022690"/>
    </source>
</evidence>
<dbReference type="SUPFAM" id="SSF57567">
    <property type="entry name" value="Serine protease inhibitors"/>
    <property type="match status" value="5"/>
</dbReference>
<feature type="domain" description="Chitin-binding type-2" evidence="14">
    <location>
        <begin position="1764"/>
        <end position="1828"/>
    </location>
</feature>